<dbReference type="EMBL" id="LS974617">
    <property type="protein sequence ID" value="CAG7885973.1"/>
    <property type="molecule type" value="Genomic_DNA"/>
</dbReference>
<organism evidence="2">
    <name type="scientific">Brassica campestris</name>
    <name type="common">Field mustard</name>
    <dbReference type="NCBI Taxonomy" id="3711"/>
    <lineage>
        <taxon>Eukaryota</taxon>
        <taxon>Viridiplantae</taxon>
        <taxon>Streptophyta</taxon>
        <taxon>Embryophyta</taxon>
        <taxon>Tracheophyta</taxon>
        <taxon>Spermatophyta</taxon>
        <taxon>Magnoliopsida</taxon>
        <taxon>eudicotyledons</taxon>
        <taxon>Gunneridae</taxon>
        <taxon>Pentapetalae</taxon>
        <taxon>rosids</taxon>
        <taxon>malvids</taxon>
        <taxon>Brassicales</taxon>
        <taxon>Brassicaceae</taxon>
        <taxon>Brassiceae</taxon>
        <taxon>Brassica</taxon>
    </lineage>
</organism>
<dbReference type="Proteomes" id="UP000694005">
    <property type="component" value="Chromosome A01"/>
</dbReference>
<sequence>MTSLRRSSRRSWDCITSAKQLRVVTRKQGTCTVFSSWP</sequence>
<evidence type="ECO:0000313" key="1">
    <source>
        <dbReference type="EMBL" id="CAG7885973.1"/>
    </source>
</evidence>
<proteinExistence type="predicted"/>
<name>A0A3P5YSG6_BRACM</name>
<evidence type="ECO:0000313" key="2">
    <source>
        <dbReference type="EMBL" id="VDC70692.1"/>
    </source>
</evidence>
<dbReference type="AlphaFoldDB" id="A0A3P5YSG6"/>
<gene>
    <name evidence="2" type="ORF">BRAA05T20406Z</name>
    <name evidence="1" type="ORF">BRAPAZ1V2_A01P00490.2</name>
</gene>
<reference evidence="2" key="1">
    <citation type="submission" date="2018-11" db="EMBL/GenBank/DDBJ databases">
        <authorList>
            <consortium name="Genoscope - CEA"/>
            <person name="William W."/>
        </authorList>
    </citation>
    <scope>NUCLEOTIDE SEQUENCE</scope>
</reference>
<dbReference type="Gramene" id="A01p00490.2_BraZ1">
    <property type="protein sequence ID" value="A01p00490.2_BraZ1.CDS"/>
    <property type="gene ID" value="A01g00490.2_BraZ1"/>
</dbReference>
<accession>A0A3P5YSG6</accession>
<protein>
    <submittedName>
        <fullName evidence="1">Uncharacterized protein</fullName>
    </submittedName>
</protein>
<dbReference type="EMBL" id="LR031570">
    <property type="protein sequence ID" value="VDC70692.1"/>
    <property type="molecule type" value="Genomic_DNA"/>
</dbReference>